<feature type="coiled-coil region" evidence="1">
    <location>
        <begin position="85"/>
        <end position="112"/>
    </location>
</feature>
<protein>
    <submittedName>
        <fullName evidence="3">Uncharacterized protein</fullName>
    </submittedName>
</protein>
<comment type="caution">
    <text evidence="3">The sequence shown here is derived from an EMBL/GenBank/DDBJ whole genome shotgun (WGS) entry which is preliminary data.</text>
</comment>
<dbReference type="AlphaFoldDB" id="A0A7J6CKJ7"/>
<feature type="region of interest" description="Disordered" evidence="2">
    <location>
        <begin position="1"/>
        <end position="29"/>
    </location>
</feature>
<evidence type="ECO:0000313" key="3">
    <source>
        <dbReference type="EMBL" id="KAF4107858.1"/>
    </source>
</evidence>
<dbReference type="EMBL" id="JAAMOB010000010">
    <property type="protein sequence ID" value="KAF4107858.1"/>
    <property type="molecule type" value="Genomic_DNA"/>
</dbReference>
<reference evidence="3 4" key="1">
    <citation type="submission" date="2020-04" db="EMBL/GenBank/DDBJ databases">
        <title>Chromosome-level genome assembly of a cyprinid fish Onychostoma macrolepis by integration of Nanopore Sequencing, Bionano and Hi-C technology.</title>
        <authorList>
            <person name="Wang D."/>
        </authorList>
    </citation>
    <scope>NUCLEOTIDE SEQUENCE [LARGE SCALE GENOMIC DNA]</scope>
    <source>
        <strain evidence="3">SWU-2019</strain>
        <tissue evidence="3">Muscle</tissue>
    </source>
</reference>
<name>A0A7J6CKJ7_9TELE</name>
<evidence type="ECO:0000256" key="2">
    <source>
        <dbReference type="SAM" id="MobiDB-lite"/>
    </source>
</evidence>
<proteinExistence type="predicted"/>
<organism evidence="3 4">
    <name type="scientific">Onychostoma macrolepis</name>
    <dbReference type="NCBI Taxonomy" id="369639"/>
    <lineage>
        <taxon>Eukaryota</taxon>
        <taxon>Metazoa</taxon>
        <taxon>Chordata</taxon>
        <taxon>Craniata</taxon>
        <taxon>Vertebrata</taxon>
        <taxon>Euteleostomi</taxon>
        <taxon>Actinopterygii</taxon>
        <taxon>Neopterygii</taxon>
        <taxon>Teleostei</taxon>
        <taxon>Ostariophysi</taxon>
        <taxon>Cypriniformes</taxon>
        <taxon>Cyprinidae</taxon>
        <taxon>Acrossocheilinae</taxon>
        <taxon>Onychostoma</taxon>
    </lineage>
</organism>
<evidence type="ECO:0000256" key="1">
    <source>
        <dbReference type="SAM" id="Coils"/>
    </source>
</evidence>
<keyword evidence="4" id="KW-1185">Reference proteome</keyword>
<evidence type="ECO:0000313" key="4">
    <source>
        <dbReference type="Proteomes" id="UP000579812"/>
    </source>
</evidence>
<sequence length="138" mass="16363">MEDVLDIKMTTQNLHMETEGEGEPDFTTEPFVTRREPIRELISTFSELYIDSEDEEERVVEFVDDLSFPPPPPLETEERPEFNSLSSVIDSLEQLEERLTNMEKRPEECNKVGEGFFQTEMESRCKKMEDRLTYRMER</sequence>
<gene>
    <name evidence="3" type="ORF">G5714_010617</name>
</gene>
<keyword evidence="1" id="KW-0175">Coiled coil</keyword>
<accession>A0A7J6CKJ7</accession>
<dbReference type="Proteomes" id="UP000579812">
    <property type="component" value="Unassembled WGS sequence"/>
</dbReference>